<dbReference type="EnsemblMetazoa" id="ENSAATROPT002513">
    <property type="protein sequence ID" value="ENSAATROPP002411"/>
    <property type="gene ID" value="ENSAATROPG001985"/>
</dbReference>
<dbReference type="GO" id="GO:0005765">
    <property type="term" value="C:lysosomal membrane"/>
    <property type="evidence" value="ECO:0007669"/>
    <property type="project" value="UniProtKB-SubCell"/>
</dbReference>
<dbReference type="PANTHER" id="PTHR13131:SF5">
    <property type="entry name" value="CYSTINOSIN"/>
    <property type="match status" value="1"/>
</dbReference>
<evidence type="ECO:0000256" key="2">
    <source>
        <dbReference type="ARBA" id="ARBA00006855"/>
    </source>
</evidence>
<evidence type="ECO:0000256" key="7">
    <source>
        <dbReference type="ARBA" id="ARBA00022989"/>
    </source>
</evidence>
<protein>
    <recommendedName>
        <fullName evidence="11">Cystinosin homolog</fullName>
    </recommendedName>
</protein>
<dbReference type="Gene3D" id="1.20.1280.290">
    <property type="match status" value="2"/>
</dbReference>
<evidence type="ECO:0000313" key="13">
    <source>
        <dbReference type="EnsemblMetazoa" id="AATE017666-PA.1"/>
    </source>
</evidence>
<dbReference type="EnsemblMetazoa" id="AATE017666-RA">
    <property type="protein sequence ID" value="AATE017666-PA.1"/>
    <property type="gene ID" value="AATE017666"/>
</dbReference>
<reference evidence="14" key="1">
    <citation type="submission" date="2021-09" db="EMBL/GenBank/DDBJ databases">
        <authorList>
            <consortium name="Infravec"/>
            <person name="Campbell I L."/>
            <person name="Maslen G."/>
            <person name="Yates A."/>
        </authorList>
    </citation>
    <scope>NUCLEOTIDE SEQUENCE [LARGE SCALE GENOMIC DNA]</scope>
    <source>
        <strain evidence="14">Infravec2 EBRE</strain>
    </source>
</reference>
<organism evidence="13">
    <name type="scientific">Anopheles atroparvus</name>
    <name type="common">European mosquito</name>
    <dbReference type="NCBI Taxonomy" id="41427"/>
    <lineage>
        <taxon>Eukaryota</taxon>
        <taxon>Metazoa</taxon>
        <taxon>Ecdysozoa</taxon>
        <taxon>Arthropoda</taxon>
        <taxon>Hexapoda</taxon>
        <taxon>Insecta</taxon>
        <taxon>Pterygota</taxon>
        <taxon>Neoptera</taxon>
        <taxon>Endopterygota</taxon>
        <taxon>Diptera</taxon>
        <taxon>Nematocera</taxon>
        <taxon>Culicoidea</taxon>
        <taxon>Culicidae</taxon>
        <taxon>Anophelinae</taxon>
        <taxon>Anopheles</taxon>
    </lineage>
</organism>
<dbReference type="Pfam" id="PF04193">
    <property type="entry name" value="PQ-loop"/>
    <property type="match status" value="2"/>
</dbReference>
<feature type="transmembrane region" description="Helical" evidence="12">
    <location>
        <begin position="251"/>
        <end position="269"/>
    </location>
</feature>
<evidence type="ECO:0000256" key="5">
    <source>
        <dbReference type="ARBA" id="ARBA00022737"/>
    </source>
</evidence>
<dbReference type="STRING" id="41427.A0A182JGI6"/>
<dbReference type="InterPro" id="IPR005282">
    <property type="entry name" value="LC_transporter"/>
</dbReference>
<evidence type="ECO:0000256" key="9">
    <source>
        <dbReference type="ARBA" id="ARBA00023228"/>
    </source>
</evidence>
<evidence type="ECO:0000256" key="1">
    <source>
        <dbReference type="ARBA" id="ARBA00004155"/>
    </source>
</evidence>
<dbReference type="NCBIfam" id="TIGR00951">
    <property type="entry name" value="2A43"/>
    <property type="match status" value="1"/>
</dbReference>
<accession>A0A182JGI6</accession>
<reference evidence="13" key="2">
    <citation type="submission" date="2022-08" db="UniProtKB">
        <authorList>
            <consortium name="EnsemblMetazoa"/>
        </authorList>
    </citation>
    <scope>IDENTIFICATION</scope>
    <source>
        <strain evidence="13">EBRO</strain>
    </source>
</reference>
<evidence type="ECO:0000256" key="4">
    <source>
        <dbReference type="ARBA" id="ARBA00022692"/>
    </source>
</evidence>
<feature type="transmembrane region" description="Helical" evidence="12">
    <location>
        <begin position="172"/>
        <end position="192"/>
    </location>
</feature>
<proteinExistence type="inferred from homology"/>
<feature type="transmembrane region" description="Helical" evidence="12">
    <location>
        <begin position="12"/>
        <end position="32"/>
    </location>
</feature>
<evidence type="ECO:0000256" key="10">
    <source>
        <dbReference type="ARBA" id="ARBA00048473"/>
    </source>
</evidence>
<dbReference type="PANTHER" id="PTHR13131">
    <property type="entry name" value="CYSTINOSIN"/>
    <property type="match status" value="1"/>
</dbReference>
<keyword evidence="8 12" id="KW-0472">Membrane</keyword>
<evidence type="ECO:0000256" key="6">
    <source>
        <dbReference type="ARBA" id="ARBA00022847"/>
    </source>
</evidence>
<evidence type="ECO:0000313" key="14">
    <source>
        <dbReference type="Proteomes" id="UP000075880"/>
    </source>
</evidence>
<comment type="similarity">
    <text evidence="2">Belongs to the cystinosin family.</text>
</comment>
<feature type="transmembrane region" description="Helical" evidence="12">
    <location>
        <begin position="346"/>
        <end position="367"/>
    </location>
</feature>
<dbReference type="FunFam" id="1.20.1280.290:FF:000018">
    <property type="entry name" value="Cystinosin homolog"/>
    <property type="match status" value="1"/>
</dbReference>
<name>A0A182JGI6_ANOAO</name>
<feature type="transmembrane region" description="Helical" evidence="12">
    <location>
        <begin position="212"/>
        <end position="231"/>
    </location>
</feature>
<keyword evidence="7 12" id="KW-1133">Transmembrane helix</keyword>
<evidence type="ECO:0000256" key="11">
    <source>
        <dbReference type="ARBA" id="ARBA00074957"/>
    </source>
</evidence>
<evidence type="ECO:0000256" key="12">
    <source>
        <dbReference type="SAM" id="Phobius"/>
    </source>
</evidence>
<feature type="transmembrane region" description="Helical" evidence="12">
    <location>
        <begin position="129"/>
        <end position="151"/>
    </location>
</feature>
<evidence type="ECO:0000256" key="3">
    <source>
        <dbReference type="ARBA" id="ARBA00022448"/>
    </source>
</evidence>
<dbReference type="VEuPathDB" id="VectorBase:AATE017666"/>
<keyword evidence="3" id="KW-0813">Transport</keyword>
<dbReference type="GO" id="GO:0015184">
    <property type="term" value="F:L-cystine transmembrane transporter activity"/>
    <property type="evidence" value="ECO:0007669"/>
    <property type="project" value="TreeGrafter"/>
</dbReference>
<dbReference type="AlphaFoldDB" id="A0A182JGI6"/>
<keyword evidence="14" id="KW-1185">Reference proteome</keyword>
<feature type="transmembrane region" description="Helical" evidence="12">
    <location>
        <begin position="313"/>
        <end position="331"/>
    </location>
</feature>
<dbReference type="GO" id="GO:0015293">
    <property type="term" value="F:symporter activity"/>
    <property type="evidence" value="ECO:0007669"/>
    <property type="project" value="UniProtKB-KW"/>
</dbReference>
<keyword evidence="6" id="KW-0769">Symport</keyword>
<keyword evidence="4 12" id="KW-0812">Transmembrane</keyword>
<dbReference type="FunFam" id="1.20.1280.290:FF:000016">
    <property type="entry name" value="Cystinosin homolog"/>
    <property type="match status" value="1"/>
</dbReference>
<dbReference type="SMART" id="SM00679">
    <property type="entry name" value="CTNS"/>
    <property type="match status" value="2"/>
</dbReference>
<comment type="subcellular location">
    <subcellularLocation>
        <location evidence="1">Lysosome membrane</location>
        <topology evidence="1">Multi-pass membrane protein</topology>
    </subcellularLocation>
</comment>
<evidence type="ECO:0000256" key="8">
    <source>
        <dbReference type="ARBA" id="ARBA00023136"/>
    </source>
</evidence>
<dbReference type="Proteomes" id="UP000075880">
    <property type="component" value="Unassembled WGS sequence"/>
</dbReference>
<comment type="catalytic activity">
    <reaction evidence="10">
        <text>L-cystine(out) + H(+)(out) = L-cystine(in) + H(+)(in)</text>
        <dbReference type="Rhea" id="RHEA:66172"/>
        <dbReference type="ChEBI" id="CHEBI:15378"/>
        <dbReference type="ChEBI" id="CHEBI:35491"/>
    </reaction>
    <physiologicalReaction direction="left-to-right" evidence="10">
        <dbReference type="Rhea" id="RHEA:66173"/>
    </physiologicalReaction>
</comment>
<sequence length="387" mass="44167">MLLRGCTCTDSFMCVLLWLSLLGTVGVGASFGNLSLSLAPQSIVVTFGENVTFTIEANGYTAVPMEVQFYQPAEVLSNQTVAFAEGWHNGSTPILVQPSKQGRFIVKPRVEPSRVVDESRLFVMIKVAMYQPLIIVSLLIGWTYTACWSAGYYPQIWLNYRRKSVVGLSFDFLYINIVGHVCYVVFNAFLYWNSYVENEYFRRHPFGLNPVIGNDIGFAMHAVFGTGFTILQCRMYDTGGNSVSTPAKAIISIYMMIITITFSAAALRLMHWLDFLYIMSYIKLSTTMIKYFPQAYMNYRRKSTEGFEILNRLLDLAGGLFGILQMVINAWNFDDWRSIGGDPVKFGLGIFSILFDLVFMFQHYILYRKPKPRKHVEYPLYEQANKM</sequence>
<keyword evidence="5" id="KW-0677">Repeat</keyword>
<keyword evidence="9" id="KW-0458">Lysosome</keyword>
<dbReference type="OrthoDB" id="75720at2759"/>
<dbReference type="InterPro" id="IPR006603">
    <property type="entry name" value="PQ-loop_rpt"/>
</dbReference>